<accession>A0A0A9EMK4</accession>
<proteinExistence type="predicted"/>
<protein>
    <submittedName>
        <fullName evidence="1">Uncharacterized protein</fullName>
    </submittedName>
</protein>
<dbReference type="EMBL" id="GBRH01195926">
    <property type="protein sequence ID" value="JAE01970.1"/>
    <property type="molecule type" value="Transcribed_RNA"/>
</dbReference>
<name>A0A0A9EMK4_ARUDO</name>
<sequence>MLRSFKRPWDESPCKKFAFTHKEYSDR</sequence>
<organism evidence="1">
    <name type="scientific">Arundo donax</name>
    <name type="common">Giant reed</name>
    <name type="synonym">Donax arundinaceus</name>
    <dbReference type="NCBI Taxonomy" id="35708"/>
    <lineage>
        <taxon>Eukaryota</taxon>
        <taxon>Viridiplantae</taxon>
        <taxon>Streptophyta</taxon>
        <taxon>Embryophyta</taxon>
        <taxon>Tracheophyta</taxon>
        <taxon>Spermatophyta</taxon>
        <taxon>Magnoliopsida</taxon>
        <taxon>Liliopsida</taxon>
        <taxon>Poales</taxon>
        <taxon>Poaceae</taxon>
        <taxon>PACMAD clade</taxon>
        <taxon>Arundinoideae</taxon>
        <taxon>Arundineae</taxon>
        <taxon>Arundo</taxon>
    </lineage>
</organism>
<reference evidence="1" key="1">
    <citation type="submission" date="2014-09" db="EMBL/GenBank/DDBJ databases">
        <authorList>
            <person name="Magalhaes I.L.F."/>
            <person name="Oliveira U."/>
            <person name="Santos F.R."/>
            <person name="Vidigal T.H.D.A."/>
            <person name="Brescovit A.D."/>
            <person name="Santos A.J."/>
        </authorList>
    </citation>
    <scope>NUCLEOTIDE SEQUENCE</scope>
    <source>
        <tissue evidence="1">Shoot tissue taken approximately 20 cm above the soil surface</tissue>
    </source>
</reference>
<dbReference type="AlphaFoldDB" id="A0A0A9EMK4"/>
<reference evidence="1" key="2">
    <citation type="journal article" date="2015" name="Data Brief">
        <title>Shoot transcriptome of the giant reed, Arundo donax.</title>
        <authorList>
            <person name="Barrero R.A."/>
            <person name="Guerrero F.D."/>
            <person name="Moolhuijzen P."/>
            <person name="Goolsby J.A."/>
            <person name="Tidwell J."/>
            <person name="Bellgard S.E."/>
            <person name="Bellgard M.I."/>
        </authorList>
    </citation>
    <scope>NUCLEOTIDE SEQUENCE</scope>
    <source>
        <tissue evidence="1">Shoot tissue taken approximately 20 cm above the soil surface</tissue>
    </source>
</reference>
<evidence type="ECO:0000313" key="1">
    <source>
        <dbReference type="EMBL" id="JAE01970.1"/>
    </source>
</evidence>